<evidence type="ECO:0000256" key="5">
    <source>
        <dbReference type="RuleBase" id="RU361157"/>
    </source>
</evidence>
<comment type="caution">
    <text evidence="7">The sequence shown here is derived from an EMBL/GenBank/DDBJ whole genome shotgun (WGS) entry which is preliminary data.</text>
</comment>
<dbReference type="PANTHER" id="PTHR43229:SF6">
    <property type="entry name" value="ABC-TYPE MULTIDRUG TRANSPORT SYSTEM, PERMEASE COMPONENT"/>
    <property type="match status" value="1"/>
</dbReference>
<feature type="domain" description="ABC transmembrane type-2" evidence="6">
    <location>
        <begin position="24"/>
        <end position="260"/>
    </location>
</feature>
<dbReference type="GO" id="GO:0043190">
    <property type="term" value="C:ATP-binding cassette (ABC) transporter complex"/>
    <property type="evidence" value="ECO:0007669"/>
    <property type="project" value="InterPro"/>
</dbReference>
<keyword evidence="5" id="KW-0813">Transport</keyword>
<evidence type="ECO:0000256" key="2">
    <source>
        <dbReference type="ARBA" id="ARBA00022692"/>
    </source>
</evidence>
<gene>
    <name evidence="7" type="ORF">ENX07_02310</name>
</gene>
<dbReference type="InterPro" id="IPR051784">
    <property type="entry name" value="Nod_factor_ABC_transporter"/>
</dbReference>
<feature type="transmembrane region" description="Helical" evidence="5">
    <location>
        <begin position="239"/>
        <end position="260"/>
    </location>
</feature>
<keyword evidence="2 5" id="KW-0812">Transmembrane</keyword>
<evidence type="ECO:0000259" key="6">
    <source>
        <dbReference type="PROSITE" id="PS51012"/>
    </source>
</evidence>
<evidence type="ECO:0000313" key="7">
    <source>
        <dbReference type="EMBL" id="HGE98892.1"/>
    </source>
</evidence>
<sequence>MVRNLRVIKAEIVKTAKIWLTYPIMLVFWGIFPLLWVLPFIFQGKAFVGGLSSESFKTLTGTANYLSFVLLGAIISTYIFSGLWGVGNALREETYWGTLEYMIVSPTHPMVILIGKTVVEFLYATVVVILQVLISVFVLNLRIGLSQLLPVVLVVFLLLVGFYGLAIALAGFTLLIKEVHGFVHTLEWIFYLFSPIRYPVEINPVTKTLSLLIPLTYALVAVRAIILLNKKILDLTSTIFLLGIMDIIFLIIGVFLFTYLERKTREKGTIAHY</sequence>
<keyword evidence="4 5" id="KW-0472">Membrane</keyword>
<organism evidence="7">
    <name type="scientific">candidate division WOR-3 bacterium</name>
    <dbReference type="NCBI Taxonomy" id="2052148"/>
    <lineage>
        <taxon>Bacteria</taxon>
        <taxon>Bacteria division WOR-3</taxon>
    </lineage>
</organism>
<reference evidence="7" key="1">
    <citation type="journal article" date="2020" name="mSystems">
        <title>Genome- and Community-Level Interaction Insights into Carbon Utilization and Element Cycling Functions of Hydrothermarchaeota in Hydrothermal Sediment.</title>
        <authorList>
            <person name="Zhou Z."/>
            <person name="Liu Y."/>
            <person name="Xu W."/>
            <person name="Pan J."/>
            <person name="Luo Z.H."/>
            <person name="Li M."/>
        </authorList>
    </citation>
    <scope>NUCLEOTIDE SEQUENCE [LARGE SCALE GENOMIC DNA]</scope>
    <source>
        <strain evidence="7">SpSt-906</strain>
    </source>
</reference>
<dbReference type="PROSITE" id="PS51012">
    <property type="entry name" value="ABC_TM2"/>
    <property type="match status" value="1"/>
</dbReference>
<comment type="similarity">
    <text evidence="5">Belongs to the ABC-2 integral membrane protein family.</text>
</comment>
<dbReference type="Pfam" id="PF01061">
    <property type="entry name" value="ABC2_membrane"/>
    <property type="match status" value="1"/>
</dbReference>
<accession>A0A7C3YSJ8</accession>
<comment type="subcellular location">
    <subcellularLocation>
        <location evidence="5">Cell membrane</location>
        <topology evidence="5">Multi-pass membrane protein</topology>
    </subcellularLocation>
    <subcellularLocation>
        <location evidence="1">Membrane</location>
        <topology evidence="1">Multi-pass membrane protein</topology>
    </subcellularLocation>
</comment>
<keyword evidence="3 5" id="KW-1133">Transmembrane helix</keyword>
<protein>
    <recommendedName>
        <fullName evidence="5">Transport permease protein</fullName>
    </recommendedName>
</protein>
<feature type="transmembrane region" description="Helical" evidence="5">
    <location>
        <begin position="20"/>
        <end position="42"/>
    </location>
</feature>
<dbReference type="PANTHER" id="PTHR43229">
    <property type="entry name" value="NODULATION PROTEIN J"/>
    <property type="match status" value="1"/>
</dbReference>
<feature type="transmembrane region" description="Helical" evidence="5">
    <location>
        <begin position="148"/>
        <end position="176"/>
    </location>
</feature>
<evidence type="ECO:0000256" key="4">
    <source>
        <dbReference type="ARBA" id="ARBA00023136"/>
    </source>
</evidence>
<evidence type="ECO:0000256" key="3">
    <source>
        <dbReference type="ARBA" id="ARBA00022989"/>
    </source>
</evidence>
<name>A0A7C3YSJ8_UNCW3</name>
<dbReference type="EMBL" id="DTMQ01000014">
    <property type="protein sequence ID" value="HGE98892.1"/>
    <property type="molecule type" value="Genomic_DNA"/>
</dbReference>
<dbReference type="InterPro" id="IPR047817">
    <property type="entry name" value="ABC2_TM_bact-type"/>
</dbReference>
<feature type="transmembrane region" description="Helical" evidence="5">
    <location>
        <begin position="209"/>
        <end position="227"/>
    </location>
</feature>
<proteinExistence type="inferred from homology"/>
<dbReference type="PIRSF" id="PIRSF006648">
    <property type="entry name" value="DrrB"/>
    <property type="match status" value="1"/>
</dbReference>
<keyword evidence="5" id="KW-1003">Cell membrane</keyword>
<dbReference type="InterPro" id="IPR000412">
    <property type="entry name" value="ABC_2_transport"/>
</dbReference>
<dbReference type="InterPro" id="IPR013525">
    <property type="entry name" value="ABC2_TM"/>
</dbReference>
<feature type="transmembrane region" description="Helical" evidence="5">
    <location>
        <begin position="121"/>
        <end position="141"/>
    </location>
</feature>
<dbReference type="GO" id="GO:0140359">
    <property type="term" value="F:ABC-type transporter activity"/>
    <property type="evidence" value="ECO:0007669"/>
    <property type="project" value="InterPro"/>
</dbReference>
<evidence type="ECO:0000256" key="1">
    <source>
        <dbReference type="ARBA" id="ARBA00004141"/>
    </source>
</evidence>
<feature type="transmembrane region" description="Helical" evidence="5">
    <location>
        <begin position="62"/>
        <end position="86"/>
    </location>
</feature>
<dbReference type="AlphaFoldDB" id="A0A7C3YSJ8"/>